<gene>
    <name evidence="1" type="ORF">OZSIB_0174</name>
</gene>
<accession>A0A367ZMF9</accession>
<protein>
    <submittedName>
        <fullName evidence="1">Uncharacterized protein</fullName>
    </submittedName>
</protein>
<name>A0A367ZMF9_9BACT</name>
<comment type="caution">
    <text evidence="1">The sequence shown here is derived from an EMBL/GenBank/DDBJ whole genome shotgun (WGS) entry which is preliminary data.</text>
</comment>
<sequence>MVRVGLLLVLVLTLFVATGCGNGDDKPITPVPTTVTRDVVSFTQSFVMPLSSVSTPATSLRGQTWWQEFALRINGTDYPPSTFTVDASANPPMVTLTFTLTLSKTTLGTVWNESTKTLSSIQLVEGGQVIATINATKANDQAANVTAIPVPVVAKYSVSADRVTVSLISGTGTPVSSIPTASDTLFLEKVTYLKNNVEYPLASGVADVPSVGTTFKLYFNTAVINTTNWTATVVNTDSNISFQLNSGTPADAALFTVTPIVVGGKSVITVVVNGDATRKLKANANYRVTLTSSTIARADKPLVAFPSNLTRTFRTAP</sequence>
<evidence type="ECO:0000313" key="1">
    <source>
        <dbReference type="EMBL" id="RCK79303.1"/>
    </source>
</evidence>
<evidence type="ECO:0000313" key="2">
    <source>
        <dbReference type="Proteomes" id="UP000252355"/>
    </source>
</evidence>
<dbReference type="Proteomes" id="UP000252355">
    <property type="component" value="Unassembled WGS sequence"/>
</dbReference>
<reference evidence="1 2" key="1">
    <citation type="submission" date="2018-05" db="EMBL/GenBank/DDBJ databases">
        <title>A metagenomic window into the 2 km-deep terrestrial subsurface aquifer revealed taxonomically and functionally diverse microbial community comprising novel uncultured bacterial lineages.</title>
        <authorList>
            <person name="Kadnikov V.V."/>
            <person name="Mardanov A.V."/>
            <person name="Beletsky A.V."/>
            <person name="Banks D."/>
            <person name="Pimenov N.V."/>
            <person name="Frank Y.A."/>
            <person name="Karnachuk O.V."/>
            <person name="Ravin N.V."/>
        </authorList>
    </citation>
    <scope>NUCLEOTIDE SEQUENCE [LARGE SCALE GENOMIC DNA]</scope>
    <source>
        <strain evidence="1">BY5</strain>
    </source>
</reference>
<dbReference type="EMBL" id="QOQW01000014">
    <property type="protein sequence ID" value="RCK79303.1"/>
    <property type="molecule type" value="Genomic_DNA"/>
</dbReference>
<proteinExistence type="predicted"/>
<organism evidence="1 2">
    <name type="scientific">Candidatus Ozemobacter sibiricus</name>
    <dbReference type="NCBI Taxonomy" id="2268124"/>
    <lineage>
        <taxon>Bacteria</taxon>
        <taxon>Candidatus Ozemobacteria</taxon>
        <taxon>Candidatus Ozemobacterales</taxon>
        <taxon>Candidatus Ozemobacteraceae</taxon>
        <taxon>Candidatus Ozemobacter</taxon>
    </lineage>
</organism>
<dbReference type="AlphaFoldDB" id="A0A367ZMF9"/>
<dbReference type="PROSITE" id="PS51257">
    <property type="entry name" value="PROKAR_LIPOPROTEIN"/>
    <property type="match status" value="1"/>
</dbReference>